<feature type="active site" evidence="3">
    <location>
        <position position="125"/>
    </location>
</feature>
<dbReference type="PROSITE" id="PS00531">
    <property type="entry name" value="RNASE_T2_2"/>
    <property type="match status" value="1"/>
</dbReference>
<dbReference type="EMBL" id="JARGEI010000013">
    <property type="protein sequence ID" value="KAJ8721264.1"/>
    <property type="molecule type" value="Genomic_DNA"/>
</dbReference>
<evidence type="ECO:0000256" key="2">
    <source>
        <dbReference type="ARBA" id="ARBA00023157"/>
    </source>
</evidence>
<dbReference type="GO" id="GO:0006401">
    <property type="term" value="P:RNA catabolic process"/>
    <property type="evidence" value="ECO:0007669"/>
    <property type="project" value="TreeGrafter"/>
</dbReference>
<comment type="similarity">
    <text evidence="1 4">Belongs to the RNase T2 family.</text>
</comment>
<dbReference type="GO" id="GO:0005576">
    <property type="term" value="C:extracellular region"/>
    <property type="evidence" value="ECO:0007669"/>
    <property type="project" value="TreeGrafter"/>
</dbReference>
<dbReference type="CDD" id="cd01061">
    <property type="entry name" value="RNase_T2_euk"/>
    <property type="match status" value="1"/>
</dbReference>
<evidence type="ECO:0000256" key="3">
    <source>
        <dbReference type="PIRSR" id="PIRSR633697-1"/>
    </source>
</evidence>
<organism evidence="6 7">
    <name type="scientific">Mythimna separata</name>
    <name type="common">Oriental armyworm</name>
    <name type="synonym">Pseudaletia separata</name>
    <dbReference type="NCBI Taxonomy" id="271217"/>
    <lineage>
        <taxon>Eukaryota</taxon>
        <taxon>Metazoa</taxon>
        <taxon>Ecdysozoa</taxon>
        <taxon>Arthropoda</taxon>
        <taxon>Hexapoda</taxon>
        <taxon>Insecta</taxon>
        <taxon>Pterygota</taxon>
        <taxon>Neoptera</taxon>
        <taxon>Endopterygota</taxon>
        <taxon>Lepidoptera</taxon>
        <taxon>Glossata</taxon>
        <taxon>Ditrysia</taxon>
        <taxon>Noctuoidea</taxon>
        <taxon>Noctuidae</taxon>
        <taxon>Noctuinae</taxon>
        <taxon>Hadenini</taxon>
        <taxon>Mythimna</taxon>
    </lineage>
</organism>
<dbReference type="InterPro" id="IPR036430">
    <property type="entry name" value="RNase_T2-like_sf"/>
</dbReference>
<dbReference type="PANTHER" id="PTHR11240:SF22">
    <property type="entry name" value="RIBONUCLEASE T2"/>
    <property type="match status" value="1"/>
</dbReference>
<dbReference type="Gene3D" id="3.90.730.10">
    <property type="entry name" value="Ribonuclease T2-like"/>
    <property type="match status" value="1"/>
</dbReference>
<dbReference type="Pfam" id="PF00445">
    <property type="entry name" value="Ribonuclease_T2"/>
    <property type="match status" value="1"/>
</dbReference>
<feature type="signal peptide" evidence="5">
    <location>
        <begin position="1"/>
        <end position="21"/>
    </location>
</feature>
<proteinExistence type="inferred from homology"/>
<dbReference type="InterPro" id="IPR033130">
    <property type="entry name" value="RNase_T2_His_AS_2"/>
</dbReference>
<name>A0AAD7YN75_MYTSE</name>
<keyword evidence="7" id="KW-1185">Reference proteome</keyword>
<dbReference type="InterPro" id="IPR001568">
    <property type="entry name" value="RNase_T2-like"/>
</dbReference>
<dbReference type="Proteomes" id="UP001231518">
    <property type="component" value="Chromosome 12"/>
</dbReference>
<reference evidence="6" key="1">
    <citation type="submission" date="2023-03" db="EMBL/GenBank/DDBJ databases">
        <title>Chromosome-level genomes of two armyworms, Mythimna separata and Mythimna loreyi, provide insights into the biosynthesis and reception of sex pheromones.</title>
        <authorList>
            <person name="Zhao H."/>
        </authorList>
    </citation>
    <scope>NUCLEOTIDE SEQUENCE</scope>
    <source>
        <strain evidence="6">BeijingLab</strain>
        <tissue evidence="6">Pupa</tissue>
    </source>
</reference>
<evidence type="ECO:0000256" key="1">
    <source>
        <dbReference type="ARBA" id="ARBA00007469"/>
    </source>
</evidence>
<evidence type="ECO:0000256" key="4">
    <source>
        <dbReference type="RuleBase" id="RU004328"/>
    </source>
</evidence>
<feature type="chain" id="PRO_5041908481" evidence="5">
    <location>
        <begin position="22"/>
        <end position="240"/>
    </location>
</feature>
<dbReference type="GO" id="GO:0003723">
    <property type="term" value="F:RNA binding"/>
    <property type="evidence" value="ECO:0007669"/>
    <property type="project" value="InterPro"/>
</dbReference>
<dbReference type="GO" id="GO:0033897">
    <property type="term" value="F:ribonuclease T2 activity"/>
    <property type="evidence" value="ECO:0007669"/>
    <property type="project" value="InterPro"/>
</dbReference>
<evidence type="ECO:0000313" key="6">
    <source>
        <dbReference type="EMBL" id="KAJ8721264.1"/>
    </source>
</evidence>
<evidence type="ECO:0000256" key="5">
    <source>
        <dbReference type="SAM" id="SignalP"/>
    </source>
</evidence>
<dbReference type="PANTHER" id="PTHR11240">
    <property type="entry name" value="RIBONUCLEASE T2"/>
    <property type="match status" value="1"/>
</dbReference>
<comment type="caution">
    <text evidence="6">The sequence shown here is derived from an EMBL/GenBank/DDBJ whole genome shotgun (WGS) entry which is preliminary data.</text>
</comment>
<keyword evidence="2" id="KW-1015">Disulfide bond</keyword>
<dbReference type="AlphaFoldDB" id="A0AAD7YN75"/>
<gene>
    <name evidence="6" type="ORF">PYW07_002039</name>
</gene>
<feature type="active site" evidence="3">
    <location>
        <position position="129"/>
    </location>
</feature>
<protein>
    <submittedName>
        <fullName evidence="6">Uncharacterized protein</fullName>
    </submittedName>
</protein>
<dbReference type="InterPro" id="IPR033697">
    <property type="entry name" value="Ribonuclease_T2_eukaryotic"/>
</dbReference>
<keyword evidence="5" id="KW-0732">Signal</keyword>
<sequence length="240" mass="27608">MSRKSLLLLILYLSLHYGCQHEFTDEETGESVNNFDILILSQQWPVTICKYWINDLNGTGCHFPNQKDRWTLHGIWPVTFGGQRDFCNMSWEFDPKEIKSIESDLQQAWTSIYNEPDPYAFWRHEWLKHGSCATDLESFNSQFKYFSKGIEWNKKYPILDMLEAANLFPDDSKEYDPEVFVNAVKATTGKTAQAGCYIIDGVVYLQELRICIDKQLNVIDCGSPAVCDQCGSSVVFPVNV</sequence>
<evidence type="ECO:0000313" key="7">
    <source>
        <dbReference type="Proteomes" id="UP001231518"/>
    </source>
</evidence>
<feature type="active site" evidence="3">
    <location>
        <position position="73"/>
    </location>
</feature>
<accession>A0AAD7YN75</accession>
<dbReference type="SUPFAM" id="SSF55895">
    <property type="entry name" value="Ribonuclease Rh-like"/>
    <property type="match status" value="1"/>
</dbReference>